<dbReference type="RefSeq" id="WP_354508013.1">
    <property type="nucleotide sequence ID" value="NZ_JBEPMO010000005.1"/>
</dbReference>
<dbReference type="EMBL" id="JBEPMO010000005">
    <property type="protein sequence ID" value="MET3731598.1"/>
    <property type="molecule type" value="Genomic_DNA"/>
</dbReference>
<feature type="transmembrane region" description="Helical" evidence="1">
    <location>
        <begin position="12"/>
        <end position="29"/>
    </location>
</feature>
<feature type="transmembrane region" description="Helical" evidence="1">
    <location>
        <begin position="35"/>
        <end position="54"/>
    </location>
</feature>
<sequence length="134" mass="16305">MIFHYSTSRLLTLFIIRFLPTIPFFFLAIGIGEVFWVGIAFLWVLLLAEMIWYIKFGYRKIDSEQLENFSLFNKKIIKRAELQNILSYNNEWAFRTHDTEVRFNRNHIKKQQREEFDRLLLEVQQELKTKQSHS</sequence>
<comment type="caution">
    <text evidence="2">The sequence shown here is derived from an EMBL/GenBank/DDBJ whole genome shotgun (WGS) entry which is preliminary data.</text>
</comment>
<evidence type="ECO:0000313" key="2">
    <source>
        <dbReference type="EMBL" id="MET3731598.1"/>
    </source>
</evidence>
<proteinExistence type="predicted"/>
<keyword evidence="1" id="KW-0472">Membrane</keyword>
<evidence type="ECO:0000256" key="1">
    <source>
        <dbReference type="SAM" id="Phobius"/>
    </source>
</evidence>
<evidence type="ECO:0000313" key="3">
    <source>
        <dbReference type="Proteomes" id="UP001549146"/>
    </source>
</evidence>
<keyword evidence="1" id="KW-1133">Transmembrane helix</keyword>
<gene>
    <name evidence="2" type="ORF">ABID46_001172</name>
</gene>
<reference evidence="2 3" key="1">
    <citation type="submission" date="2024-06" db="EMBL/GenBank/DDBJ databases">
        <title>Genomic Encyclopedia of Type Strains, Phase IV (KMG-IV): sequencing the most valuable type-strain genomes for metagenomic binning, comparative biology and taxonomic classification.</title>
        <authorList>
            <person name="Goeker M."/>
        </authorList>
    </citation>
    <scope>NUCLEOTIDE SEQUENCE [LARGE SCALE GENOMIC DNA]</scope>
    <source>
        <strain evidence="2 3">DSM 29388</strain>
    </source>
</reference>
<dbReference type="Proteomes" id="UP001549146">
    <property type="component" value="Unassembled WGS sequence"/>
</dbReference>
<keyword evidence="1" id="KW-0812">Transmembrane</keyword>
<protein>
    <submittedName>
        <fullName evidence="2">Uncharacterized protein</fullName>
    </submittedName>
</protein>
<organism evidence="2 3">
    <name type="scientific">Moheibacter stercoris</name>
    <dbReference type="NCBI Taxonomy" id="1628251"/>
    <lineage>
        <taxon>Bacteria</taxon>
        <taxon>Pseudomonadati</taxon>
        <taxon>Bacteroidota</taxon>
        <taxon>Flavobacteriia</taxon>
        <taxon>Flavobacteriales</taxon>
        <taxon>Weeksellaceae</taxon>
        <taxon>Moheibacter</taxon>
    </lineage>
</organism>
<accession>A0ABV2LVR4</accession>
<keyword evidence="3" id="KW-1185">Reference proteome</keyword>
<name>A0ABV2LVR4_9FLAO</name>